<protein>
    <recommendedName>
        <fullName evidence="8">Phosphate transport system permease protein PstA</fullName>
    </recommendedName>
</protein>
<evidence type="ECO:0000256" key="1">
    <source>
        <dbReference type="ARBA" id="ARBA00004651"/>
    </source>
</evidence>
<dbReference type="EMBL" id="JAMQON010000007">
    <property type="protein sequence ID" value="MDS0261529.1"/>
    <property type="molecule type" value="Genomic_DNA"/>
</dbReference>
<evidence type="ECO:0000313" key="11">
    <source>
        <dbReference type="Proteomes" id="UP001259659"/>
    </source>
</evidence>
<feature type="transmembrane region" description="Helical" evidence="8">
    <location>
        <begin position="58"/>
        <end position="78"/>
    </location>
</feature>
<dbReference type="NCBIfam" id="TIGR00974">
    <property type="entry name" value="3a0107s02c"/>
    <property type="match status" value="1"/>
</dbReference>
<feature type="transmembrane region" description="Helical" evidence="8">
    <location>
        <begin position="115"/>
        <end position="134"/>
    </location>
</feature>
<feature type="transmembrane region" description="Helical" evidence="8">
    <location>
        <begin position="561"/>
        <end position="582"/>
    </location>
</feature>
<dbReference type="CDD" id="cd06261">
    <property type="entry name" value="TM_PBP2"/>
    <property type="match status" value="1"/>
</dbReference>
<comment type="caution">
    <text evidence="8">Lacks conserved residue(s) required for the propagation of feature annotation.</text>
</comment>
<evidence type="ECO:0000256" key="5">
    <source>
        <dbReference type="ARBA" id="ARBA00022692"/>
    </source>
</evidence>
<feature type="transmembrane region" description="Helical" evidence="8">
    <location>
        <begin position="732"/>
        <end position="749"/>
    </location>
</feature>
<keyword evidence="4 8" id="KW-1003">Cell membrane</keyword>
<comment type="caution">
    <text evidence="10">The sequence shown here is derived from an EMBL/GenBank/DDBJ whole genome shotgun (WGS) entry which is preliminary data.</text>
</comment>
<feature type="transmembrane region" description="Helical" evidence="8">
    <location>
        <begin position="780"/>
        <end position="801"/>
    </location>
</feature>
<dbReference type="RefSeq" id="WP_310921401.1">
    <property type="nucleotide sequence ID" value="NZ_JAMQON010000007.1"/>
</dbReference>
<keyword evidence="3" id="KW-0813">Transport</keyword>
<feature type="transmembrane region" description="Helical" evidence="8">
    <location>
        <begin position="258"/>
        <end position="277"/>
    </location>
</feature>
<dbReference type="PROSITE" id="PS50928">
    <property type="entry name" value="ABC_TM1"/>
    <property type="match status" value="1"/>
</dbReference>
<proteinExistence type="inferred from homology"/>
<feature type="transmembrane region" description="Helical" evidence="8">
    <location>
        <begin position="419"/>
        <end position="437"/>
    </location>
</feature>
<keyword evidence="7 8" id="KW-0472">Membrane</keyword>
<feature type="transmembrane region" description="Helical" evidence="8">
    <location>
        <begin position="487"/>
        <end position="515"/>
    </location>
</feature>
<dbReference type="Pfam" id="PF00528">
    <property type="entry name" value="BPD_transp_1"/>
    <property type="match status" value="1"/>
</dbReference>
<feature type="transmembrane region" description="Helical" evidence="8">
    <location>
        <begin position="706"/>
        <end position="726"/>
    </location>
</feature>
<evidence type="ECO:0000256" key="8">
    <source>
        <dbReference type="RuleBase" id="RU363043"/>
    </source>
</evidence>
<keyword evidence="6 8" id="KW-1133">Transmembrane helix</keyword>
<feature type="transmembrane region" description="Helical" evidence="8">
    <location>
        <begin position="657"/>
        <end position="686"/>
    </location>
</feature>
<name>A0ABU2FGZ8_9EURY</name>
<evidence type="ECO:0000256" key="4">
    <source>
        <dbReference type="ARBA" id="ARBA00022475"/>
    </source>
</evidence>
<feature type="domain" description="ABC transmembrane type-1" evidence="9">
    <location>
        <begin position="661"/>
        <end position="885"/>
    </location>
</feature>
<keyword evidence="11" id="KW-1185">Reference proteome</keyword>
<feature type="transmembrane region" description="Helical" evidence="8">
    <location>
        <begin position="603"/>
        <end position="621"/>
    </location>
</feature>
<comment type="similarity">
    <text evidence="2 8">Belongs to the binding-protein-dependent transport system permease family. CysTW subfamily.</text>
</comment>
<feature type="transmembrane region" description="Helical" evidence="8">
    <location>
        <begin position="321"/>
        <end position="343"/>
    </location>
</feature>
<comment type="subcellular location">
    <subcellularLocation>
        <location evidence="1 8">Cell membrane</location>
        <topology evidence="1 8">Multi-pass membrane protein</topology>
    </subcellularLocation>
</comment>
<dbReference type="InterPro" id="IPR000515">
    <property type="entry name" value="MetI-like"/>
</dbReference>
<dbReference type="SUPFAM" id="SSF161098">
    <property type="entry name" value="MetI-like"/>
    <property type="match status" value="1"/>
</dbReference>
<dbReference type="Proteomes" id="UP001259659">
    <property type="component" value="Unassembled WGS sequence"/>
</dbReference>
<feature type="transmembrane region" description="Helical" evidence="8">
    <location>
        <begin position="90"/>
        <end position="109"/>
    </location>
</feature>
<feature type="transmembrane region" description="Helical" evidence="8">
    <location>
        <begin position="146"/>
        <end position="171"/>
    </location>
</feature>
<reference evidence="10 11" key="1">
    <citation type="submission" date="2022-06" db="EMBL/GenBank/DDBJ databases">
        <title>Haloarcula sp. a new haloarchaeum isolate from saline soil.</title>
        <authorList>
            <person name="Strakova D."/>
            <person name="Galisteo C."/>
            <person name="Sanchez-Porro C."/>
            <person name="Ventosa A."/>
        </authorList>
    </citation>
    <scope>NUCLEOTIDE SEQUENCE [LARGE SCALE GENOMIC DNA]</scope>
    <source>
        <strain evidence="10 11">S1CR25-12</strain>
    </source>
</reference>
<dbReference type="Gene3D" id="1.10.3720.10">
    <property type="entry name" value="MetI-like"/>
    <property type="match status" value="1"/>
</dbReference>
<dbReference type="PANTHER" id="PTHR43470">
    <property type="entry name" value="PHOSPHATE TRANSPORT SYSTEM PERMEASE PROTEIN PSTA-RELATED"/>
    <property type="match status" value="1"/>
</dbReference>
<dbReference type="InterPro" id="IPR035906">
    <property type="entry name" value="MetI-like_sf"/>
</dbReference>
<keyword evidence="5 8" id="KW-0812">Transmembrane</keyword>
<feature type="transmembrane region" description="Helical" evidence="8">
    <location>
        <begin position="868"/>
        <end position="892"/>
    </location>
</feature>
<feature type="transmembrane region" description="Helical" evidence="8">
    <location>
        <begin position="458"/>
        <end position="475"/>
    </location>
</feature>
<evidence type="ECO:0000256" key="7">
    <source>
        <dbReference type="ARBA" id="ARBA00023136"/>
    </source>
</evidence>
<feature type="transmembrane region" description="Helical" evidence="8">
    <location>
        <begin position="289"/>
        <end position="315"/>
    </location>
</feature>
<dbReference type="InterPro" id="IPR005672">
    <property type="entry name" value="Phosphate_PstA"/>
</dbReference>
<dbReference type="PANTHER" id="PTHR43470:SF3">
    <property type="entry name" value="PHOSPHATE TRANSPORT SYSTEM PERMEASE PROTEIN PSTA-RELATED"/>
    <property type="match status" value="1"/>
</dbReference>
<evidence type="ECO:0000313" key="10">
    <source>
        <dbReference type="EMBL" id="MDS0261529.1"/>
    </source>
</evidence>
<accession>A0ABU2FGZ8</accession>
<sequence>MSEAYATENSLVTADSSGYDRALDGTIALGIVGFGLALLALIELVALDSRGAALAETLATLLFVVAGGIGAVGLSSWANVTPVDSQRVRGIAGGLLVCLLGLTVAAYVVPVNLATLLGGLLLVEAVAVAAAGVASKLGLVDTEPDASAGLLAGAVFGFFGLSLGAVLGGTLAGFDSSVWLGLTLSGTRLGVAVPLWIAPSLLAGVGLFALSVGPREDLGSTLPATLVVGALGATIATATIGVGWQWDPSSVSGGFTGGAVIPIFLLFGTLVASWSAAKCRAGFGARGREYGAFLVINLNAVLMVAIMATIVVFVTVKGVGFAFHGATVGWLSALVLLSPALVLALRTARTPAGSEDWHRGARQLFRLLPLTAVGSVAALLASVPVTGEALDYAYTYTVAQNRESVVLDTQVAVTSETTVGSLVLVFPALFLFAYFYRQYGSLRDVGSELDRAEAVRRRLPLVVAAVLALTGALAFTGSSPFGLPVGLAVGLAVVGAGSVAVVGLAALPLAGLLVGSGPLSERALDRAPLFTLGVFGGLALLTTVTVLQGPAMVAPAVVGRGLVALAALFGAVASVATAVLLASAKRDTDETLTRRLLGEELSLTLAAAAGYVALLGGHVALTKQDFALGVTVANAGSLSVPTAMQPYIPLGPEPGGIFPAIVGTVWLVVGATLFAVPLGVGAAVFLTEYAEQGRLTAVVEVATNALWSTPSIVFGLFGATFLIPRIGGDESLTAGMLVLGFMLLPLVLITSREAIKSVPDDYRDASAALGVSQWETIRSVVLPAAMPGVITGVILGVGRIAGETAPLILVLGSSPNSTAAVEVLKGFRFTTAPPFVANEALLSSSASLPTQVWAVIAAGVSGSPAKGWATAFILLVVVLTFYAVGITARTYFRRKLNYE</sequence>
<evidence type="ECO:0000256" key="2">
    <source>
        <dbReference type="ARBA" id="ARBA00007069"/>
    </source>
</evidence>
<feature type="transmembrane region" description="Helical" evidence="8">
    <location>
        <begin position="224"/>
        <end position="246"/>
    </location>
</feature>
<feature type="transmembrane region" description="Helical" evidence="8">
    <location>
        <begin position="191"/>
        <end position="212"/>
    </location>
</feature>
<organism evidence="10 11">
    <name type="scientific">Haloarcula saliterrae</name>
    <dbReference type="NCBI Taxonomy" id="2950534"/>
    <lineage>
        <taxon>Archaea</taxon>
        <taxon>Methanobacteriati</taxon>
        <taxon>Methanobacteriota</taxon>
        <taxon>Stenosarchaea group</taxon>
        <taxon>Halobacteria</taxon>
        <taxon>Halobacteriales</taxon>
        <taxon>Haloarculaceae</taxon>
        <taxon>Haloarcula</taxon>
    </lineage>
</organism>
<evidence type="ECO:0000259" key="9">
    <source>
        <dbReference type="PROSITE" id="PS50928"/>
    </source>
</evidence>
<feature type="transmembrane region" description="Helical" evidence="8">
    <location>
        <begin position="27"/>
        <end position="46"/>
    </location>
</feature>
<evidence type="ECO:0000256" key="6">
    <source>
        <dbReference type="ARBA" id="ARBA00022989"/>
    </source>
</evidence>
<feature type="transmembrane region" description="Helical" evidence="8">
    <location>
        <begin position="364"/>
        <end position="385"/>
    </location>
</feature>
<gene>
    <name evidence="10" type="primary">pstA</name>
    <name evidence="10" type="ORF">NDI56_19185</name>
</gene>
<evidence type="ECO:0000256" key="3">
    <source>
        <dbReference type="ARBA" id="ARBA00022448"/>
    </source>
</evidence>
<feature type="transmembrane region" description="Helical" evidence="8">
    <location>
        <begin position="527"/>
        <end position="549"/>
    </location>
</feature>